<gene>
    <name evidence="2" type="ORF">MKK02DRAFT_29199</name>
</gene>
<name>A0AA38H410_9TREE</name>
<accession>A0AA38H410</accession>
<protein>
    <submittedName>
        <fullName evidence="2">Uncharacterized protein</fullName>
    </submittedName>
</protein>
<keyword evidence="3" id="KW-1185">Reference proteome</keyword>
<dbReference type="EMBL" id="JAKWFO010000011">
    <property type="protein sequence ID" value="KAI9633350.1"/>
    <property type="molecule type" value="Genomic_DNA"/>
</dbReference>
<dbReference type="GeneID" id="77726950"/>
<feature type="region of interest" description="Disordered" evidence="1">
    <location>
        <begin position="23"/>
        <end position="167"/>
    </location>
</feature>
<evidence type="ECO:0000313" key="2">
    <source>
        <dbReference type="EMBL" id="KAI9633350.1"/>
    </source>
</evidence>
<feature type="compositionally biased region" description="Basic and acidic residues" evidence="1">
    <location>
        <begin position="374"/>
        <end position="385"/>
    </location>
</feature>
<organism evidence="2 3">
    <name type="scientific">Dioszegia hungarica</name>
    <dbReference type="NCBI Taxonomy" id="4972"/>
    <lineage>
        <taxon>Eukaryota</taxon>
        <taxon>Fungi</taxon>
        <taxon>Dikarya</taxon>
        <taxon>Basidiomycota</taxon>
        <taxon>Agaricomycotina</taxon>
        <taxon>Tremellomycetes</taxon>
        <taxon>Tremellales</taxon>
        <taxon>Bulleribasidiaceae</taxon>
        <taxon>Dioszegia</taxon>
    </lineage>
</organism>
<feature type="compositionally biased region" description="Pro residues" evidence="1">
    <location>
        <begin position="141"/>
        <end position="163"/>
    </location>
</feature>
<dbReference type="RefSeq" id="XP_052943127.1">
    <property type="nucleotide sequence ID" value="XM_053087745.1"/>
</dbReference>
<evidence type="ECO:0000313" key="3">
    <source>
        <dbReference type="Proteomes" id="UP001164286"/>
    </source>
</evidence>
<evidence type="ECO:0000256" key="1">
    <source>
        <dbReference type="SAM" id="MobiDB-lite"/>
    </source>
</evidence>
<feature type="compositionally biased region" description="Low complexity" evidence="1">
    <location>
        <begin position="40"/>
        <end position="54"/>
    </location>
</feature>
<proteinExistence type="predicted"/>
<feature type="compositionally biased region" description="Gly residues" evidence="1">
    <location>
        <begin position="272"/>
        <end position="287"/>
    </location>
</feature>
<feature type="region of interest" description="Disordered" evidence="1">
    <location>
        <begin position="425"/>
        <end position="455"/>
    </location>
</feature>
<feature type="compositionally biased region" description="Low complexity" evidence="1">
    <location>
        <begin position="127"/>
        <end position="140"/>
    </location>
</feature>
<feature type="compositionally biased region" description="Low complexity" evidence="1">
    <location>
        <begin position="63"/>
        <end position="80"/>
    </location>
</feature>
<dbReference type="AlphaFoldDB" id="A0AA38H410"/>
<feature type="compositionally biased region" description="Basic residues" evidence="1">
    <location>
        <begin position="444"/>
        <end position="455"/>
    </location>
</feature>
<feature type="compositionally biased region" description="Pro residues" evidence="1">
    <location>
        <begin position="81"/>
        <end position="103"/>
    </location>
</feature>
<sequence length="455" mass="46706">MSDKPRSGRSSYGRAIELIVEIPSRKPKARPLAPKPVPSPAASSLSSAPSIFPPTLHVSTMDPSLPVVPKLPSPAVLAQPVVPPPSPPFPPPQPQRSPVPVSRPEPTSAATPPVSVLDPPIPPPSAPAASPAPIAASAAAPAPPPAPAPAPAPARPVSVPAPPTQSRQQLVARIRTLETSLTTALGLITQQGKAIKDLQVWHLETNTRVSQAQVGVAQHGLAIGELRVRQDGTEAVCTTLMAGLTGAVVNAAQTLGAGRSLGASRLDTADSGGPGGQGGERQGGGVGLPSPPLSQPVSASPYYTSADDSVPVAGPSRSRVLSTTPDPPDSSPDPLSTPFEPIQEDQASPSRHSDKESAPAQVVTPRSLKGGSPAEDRERGKREVSPDTEPEAEAEEQTVQLGKRERVDDVGEELADMVEAVPHFAEVNGAGAAVSGGGGEETGRRKKKKKKKKRT</sequence>
<dbReference type="Proteomes" id="UP001164286">
    <property type="component" value="Unassembled WGS sequence"/>
</dbReference>
<feature type="region of interest" description="Disordered" evidence="1">
    <location>
        <begin position="263"/>
        <end position="410"/>
    </location>
</feature>
<comment type="caution">
    <text evidence="2">The sequence shown here is derived from an EMBL/GenBank/DDBJ whole genome shotgun (WGS) entry which is preliminary data.</text>
</comment>
<feature type="compositionally biased region" description="Acidic residues" evidence="1">
    <location>
        <begin position="386"/>
        <end position="396"/>
    </location>
</feature>
<reference evidence="2" key="1">
    <citation type="journal article" date="2022" name="G3 (Bethesda)">
        <title>High quality genome of the basidiomycete yeast Dioszegia hungarica PDD-24b-2 isolated from cloud water.</title>
        <authorList>
            <person name="Jarrige D."/>
            <person name="Haridas S."/>
            <person name="Bleykasten-Grosshans C."/>
            <person name="Joly M."/>
            <person name="Nadalig T."/>
            <person name="Sancelme M."/>
            <person name="Vuilleumier S."/>
            <person name="Grigoriev I.V."/>
            <person name="Amato P."/>
            <person name="Bringel F."/>
        </authorList>
    </citation>
    <scope>NUCLEOTIDE SEQUENCE</scope>
    <source>
        <strain evidence="2">PDD-24b-2</strain>
    </source>
</reference>